<evidence type="ECO:0000313" key="2">
    <source>
        <dbReference type="EMBL" id="TVZ00588.1"/>
    </source>
</evidence>
<protein>
    <submittedName>
        <fullName evidence="2">Uncharacterized protein</fullName>
    </submittedName>
</protein>
<evidence type="ECO:0000313" key="3">
    <source>
        <dbReference type="Proteomes" id="UP000460272"/>
    </source>
</evidence>
<dbReference type="RefSeq" id="WP_145860138.1">
    <property type="nucleotide sequence ID" value="NZ_RPFW01000008.1"/>
</dbReference>
<proteinExistence type="predicted"/>
<evidence type="ECO:0000256" key="1">
    <source>
        <dbReference type="SAM" id="MobiDB-lite"/>
    </source>
</evidence>
<keyword evidence="3" id="KW-1185">Reference proteome</keyword>
<gene>
    <name evidence="2" type="ORF">EAS64_34960</name>
</gene>
<reference evidence="2 3" key="1">
    <citation type="submission" date="2018-11" db="EMBL/GenBank/DDBJ databases">
        <title>Trebonia kvetii gen.nov., sp.nov., a novel acidophilic actinobacterium, and proposal of the new actinobacterial family Treboniaceae fam. nov.</title>
        <authorList>
            <person name="Rapoport D."/>
            <person name="Sagova-Mareckova M."/>
            <person name="Sedlacek I."/>
            <person name="Provaznik J."/>
            <person name="Kralova S."/>
            <person name="Pavlinic D."/>
            <person name="Benes V."/>
            <person name="Kopecky J."/>
        </authorList>
    </citation>
    <scope>NUCLEOTIDE SEQUENCE [LARGE SCALE GENOMIC DNA]</scope>
    <source>
        <strain evidence="2 3">15Tr583</strain>
    </source>
</reference>
<feature type="region of interest" description="Disordered" evidence="1">
    <location>
        <begin position="81"/>
        <end position="110"/>
    </location>
</feature>
<dbReference type="AlphaFoldDB" id="A0A6P2BP06"/>
<name>A0A6P2BP06_9ACTN</name>
<organism evidence="2 3">
    <name type="scientific">Trebonia kvetii</name>
    <dbReference type="NCBI Taxonomy" id="2480626"/>
    <lineage>
        <taxon>Bacteria</taxon>
        <taxon>Bacillati</taxon>
        <taxon>Actinomycetota</taxon>
        <taxon>Actinomycetes</taxon>
        <taxon>Streptosporangiales</taxon>
        <taxon>Treboniaceae</taxon>
        <taxon>Trebonia</taxon>
    </lineage>
</organism>
<dbReference type="Proteomes" id="UP000460272">
    <property type="component" value="Unassembled WGS sequence"/>
</dbReference>
<dbReference type="EMBL" id="RPFW01000008">
    <property type="protein sequence ID" value="TVZ00588.1"/>
    <property type="molecule type" value="Genomic_DNA"/>
</dbReference>
<sequence length="110" mass="12230">MDLKDATLMVLTESAGQPAVASIAQCVYHRLAEGEDVDYRLLKELIGEASGKGVLRAIHARYNPVAYEAIIRPILDEIGRREPVPPRRRPAGYRDDPEADPLRASAWPPR</sequence>
<comment type="caution">
    <text evidence="2">The sequence shown here is derived from an EMBL/GenBank/DDBJ whole genome shotgun (WGS) entry which is preliminary data.</text>
</comment>
<dbReference type="OrthoDB" id="3481325at2"/>
<accession>A0A6P2BP06</accession>